<dbReference type="AlphaFoldDB" id="A0A7J6L1C2"/>
<protein>
    <submittedName>
        <fullName evidence="2">Uncharacterized protein</fullName>
    </submittedName>
</protein>
<evidence type="ECO:0000313" key="3">
    <source>
        <dbReference type="Proteomes" id="UP000570595"/>
    </source>
</evidence>
<evidence type="ECO:0000313" key="2">
    <source>
        <dbReference type="EMBL" id="KAF4653383.1"/>
    </source>
</evidence>
<dbReference type="InterPro" id="IPR046628">
    <property type="entry name" value="DUF6740"/>
</dbReference>
<organism evidence="2 3">
    <name type="scientific">Perkinsus olseni</name>
    <name type="common">Perkinsus atlanticus</name>
    <dbReference type="NCBI Taxonomy" id="32597"/>
    <lineage>
        <taxon>Eukaryota</taxon>
        <taxon>Sar</taxon>
        <taxon>Alveolata</taxon>
        <taxon>Perkinsozoa</taxon>
        <taxon>Perkinsea</taxon>
        <taxon>Perkinsida</taxon>
        <taxon>Perkinsidae</taxon>
        <taxon>Perkinsus</taxon>
    </lineage>
</organism>
<feature type="signal peptide" evidence="1">
    <location>
        <begin position="1"/>
        <end position="19"/>
    </location>
</feature>
<evidence type="ECO:0000256" key="1">
    <source>
        <dbReference type="SAM" id="SignalP"/>
    </source>
</evidence>
<feature type="chain" id="PRO_5029834512" evidence="1">
    <location>
        <begin position="20"/>
        <end position="449"/>
    </location>
</feature>
<reference evidence="2 3" key="1">
    <citation type="submission" date="2020-04" db="EMBL/GenBank/DDBJ databases">
        <title>Perkinsus olseni comparative genomics.</title>
        <authorList>
            <person name="Bogema D.R."/>
        </authorList>
    </citation>
    <scope>NUCLEOTIDE SEQUENCE [LARGE SCALE GENOMIC DNA]</scope>
    <source>
        <strain evidence="2">ATCC PRA-179</strain>
    </source>
</reference>
<gene>
    <name evidence="2" type="ORF">FOZ61_009012</name>
</gene>
<name>A0A7J6L1C2_PEROL</name>
<keyword evidence="1" id="KW-0732">Signal</keyword>
<dbReference type="OrthoDB" id="424042at2759"/>
<dbReference type="Pfam" id="PF20525">
    <property type="entry name" value="DUF6740"/>
    <property type="match status" value="1"/>
</dbReference>
<accession>A0A7J6L1C2</accession>
<comment type="caution">
    <text evidence="2">The sequence shown here is derived from an EMBL/GenBank/DDBJ whole genome shotgun (WGS) entry which is preliminary data.</text>
</comment>
<dbReference type="EMBL" id="JABAHT010000627">
    <property type="protein sequence ID" value="KAF4653383.1"/>
    <property type="molecule type" value="Genomic_DNA"/>
</dbReference>
<dbReference type="Proteomes" id="UP000570595">
    <property type="component" value="Unassembled WGS sequence"/>
</dbReference>
<sequence length="449" mass="49300">MKLIAPVFLNFIINGIASADWPAPKMPLRHWPKGPFSHPSACTGEMKPKDEPFCVVGTVDSAPIQKVSIGIYIFDVEDAHKSTHLQFDMAIKNSVPIGLNVTGGSCARVADKKELHDAMEGVVTLCTEPVGDGVGHFDRRTGYWNAEFSVKADAECLVFGNEFNKISSISKVVTAQIGPNKNFAFDASFEESTGDERNKGMSIAFDLTMKARDSRLSSWELKGAAVFHIWANFSYPPGFTGSKRPNEKPFCSVGSIDFSEVDKISTTVYIFDDADSSKSTHLHFNMALTKDSTPIGMNVTGGGCANVVDKKELGLVEGAVVLCTETIDEGVGTYNMQTKQAEVDFLLKADAEARVLGYDVIETPTVSKAVTAHIGPNNDFAFDASFEESTGNKKKKGMSIAFDLTMNTKDHSLFTWELMGALKFHVWWEPLFDEHPEVELFDEVFKIKL</sequence>
<proteinExistence type="predicted"/>